<dbReference type="InterPro" id="IPR003591">
    <property type="entry name" value="Leu-rich_rpt_typical-subtyp"/>
</dbReference>
<feature type="domain" description="Disease resistance R13L4/SHOC-2-like LRR" evidence="12">
    <location>
        <begin position="175"/>
        <end position="450"/>
    </location>
</feature>
<dbReference type="InterPro" id="IPR051502">
    <property type="entry name" value="RLP_Defense_Trigger"/>
</dbReference>
<dbReference type="PROSITE" id="PS51450">
    <property type="entry name" value="LRR"/>
    <property type="match status" value="2"/>
</dbReference>
<dbReference type="Pfam" id="PF00560">
    <property type="entry name" value="LRR_1"/>
    <property type="match status" value="2"/>
</dbReference>
<evidence type="ECO:0000256" key="9">
    <source>
        <dbReference type="ARBA" id="ARBA00023180"/>
    </source>
</evidence>
<keyword evidence="9" id="KW-0325">Glycoprotein</keyword>
<dbReference type="FunFam" id="3.80.10.10:FF:000095">
    <property type="entry name" value="LRR receptor-like serine/threonine-protein kinase GSO1"/>
    <property type="match status" value="1"/>
</dbReference>
<keyword evidence="5" id="KW-0732">Signal</keyword>
<dbReference type="SMART" id="SM00369">
    <property type="entry name" value="LRR_TYP"/>
    <property type="match status" value="12"/>
</dbReference>
<evidence type="ECO:0000256" key="6">
    <source>
        <dbReference type="ARBA" id="ARBA00022737"/>
    </source>
</evidence>
<dbReference type="InterPro" id="IPR055414">
    <property type="entry name" value="LRR_R13L4/SHOC2-like"/>
</dbReference>
<dbReference type="SUPFAM" id="SSF52058">
    <property type="entry name" value="L domain-like"/>
    <property type="match status" value="2"/>
</dbReference>
<feature type="domain" description="Leucine-rich repeat-containing N-terminal plant-type" evidence="11">
    <location>
        <begin position="37"/>
        <end position="85"/>
    </location>
</feature>
<evidence type="ECO:0000313" key="13">
    <source>
        <dbReference type="EMBL" id="KAK9069801.1"/>
    </source>
</evidence>
<organism evidence="13 14">
    <name type="scientific">Deinandra increscens subsp. villosa</name>
    <dbReference type="NCBI Taxonomy" id="3103831"/>
    <lineage>
        <taxon>Eukaryota</taxon>
        <taxon>Viridiplantae</taxon>
        <taxon>Streptophyta</taxon>
        <taxon>Embryophyta</taxon>
        <taxon>Tracheophyta</taxon>
        <taxon>Spermatophyta</taxon>
        <taxon>Magnoliopsida</taxon>
        <taxon>eudicotyledons</taxon>
        <taxon>Gunneridae</taxon>
        <taxon>Pentapetalae</taxon>
        <taxon>asterids</taxon>
        <taxon>campanulids</taxon>
        <taxon>Asterales</taxon>
        <taxon>Asteraceae</taxon>
        <taxon>Asteroideae</taxon>
        <taxon>Heliantheae alliance</taxon>
        <taxon>Madieae</taxon>
        <taxon>Madiinae</taxon>
        <taxon>Deinandra</taxon>
    </lineage>
</organism>
<feature type="transmembrane region" description="Helical" evidence="10">
    <location>
        <begin position="12"/>
        <end position="29"/>
    </location>
</feature>
<dbReference type="InterPro" id="IPR013210">
    <property type="entry name" value="LRR_N_plant-typ"/>
</dbReference>
<keyword evidence="4 10" id="KW-0812">Transmembrane</keyword>
<evidence type="ECO:0000256" key="10">
    <source>
        <dbReference type="SAM" id="Phobius"/>
    </source>
</evidence>
<keyword evidence="6" id="KW-0677">Repeat</keyword>
<evidence type="ECO:0000256" key="1">
    <source>
        <dbReference type="ARBA" id="ARBA00004251"/>
    </source>
</evidence>
<accession>A0AAP0D8J6</accession>
<evidence type="ECO:0000256" key="3">
    <source>
        <dbReference type="ARBA" id="ARBA00022614"/>
    </source>
</evidence>
<evidence type="ECO:0000259" key="12">
    <source>
        <dbReference type="Pfam" id="PF23598"/>
    </source>
</evidence>
<gene>
    <name evidence="13" type="ORF">SSX86_010197</name>
</gene>
<evidence type="ECO:0000256" key="5">
    <source>
        <dbReference type="ARBA" id="ARBA00022729"/>
    </source>
</evidence>
<evidence type="ECO:0000256" key="7">
    <source>
        <dbReference type="ARBA" id="ARBA00022989"/>
    </source>
</evidence>
<comment type="subcellular location">
    <subcellularLocation>
        <location evidence="1">Cell membrane</location>
        <topology evidence="1">Single-pass type I membrane protein</topology>
    </subcellularLocation>
</comment>
<dbReference type="PANTHER" id="PTHR48062">
    <property type="entry name" value="RECEPTOR-LIKE PROTEIN 14"/>
    <property type="match status" value="1"/>
</dbReference>
<keyword evidence="7 10" id="KW-1133">Transmembrane helix</keyword>
<dbReference type="PRINTS" id="PR00019">
    <property type="entry name" value="LEURICHRPT"/>
</dbReference>
<name>A0AAP0D8J6_9ASTR</name>
<keyword evidence="8 10" id="KW-0472">Membrane</keyword>
<evidence type="ECO:0000256" key="2">
    <source>
        <dbReference type="ARBA" id="ARBA00009592"/>
    </source>
</evidence>
<reference evidence="13 14" key="1">
    <citation type="submission" date="2024-04" db="EMBL/GenBank/DDBJ databases">
        <title>The reference genome of an endangered Asteraceae, Deinandra increscens subsp. villosa, native to the Central Coast of California.</title>
        <authorList>
            <person name="Guilliams M."/>
            <person name="Hasenstab-Lehman K."/>
            <person name="Meyer R."/>
            <person name="Mcevoy S."/>
        </authorList>
    </citation>
    <scope>NUCLEOTIDE SEQUENCE [LARGE SCALE GENOMIC DNA]</scope>
    <source>
        <tissue evidence="13">Leaf</tissue>
    </source>
</reference>
<comment type="caution">
    <text evidence="13">The sequence shown here is derived from an EMBL/GenBank/DDBJ whole genome shotgun (WGS) entry which is preliminary data.</text>
</comment>
<proteinExistence type="inferred from homology"/>
<dbReference type="EMBL" id="JBCNJP010000012">
    <property type="protein sequence ID" value="KAK9069801.1"/>
    <property type="molecule type" value="Genomic_DNA"/>
</dbReference>
<protein>
    <recommendedName>
        <fullName evidence="15">Leucine-rich repeat-containing N-terminal plant-type domain-containing protein</fullName>
    </recommendedName>
</protein>
<comment type="similarity">
    <text evidence="2">Belongs to the RLP family.</text>
</comment>
<sequence>MESWCLSKHKTSFLMFMMLLSFMVGWIQGNNNIYIEEDERKALLEIKASLHHLSNNFYLVDLLPTWVNHGSTGGSYCNWERVICDATSTYVTEISLRNLFSMEDEEYAEYDQMDPPTRMIWPLNASLFLYFKELRSLDLSMSFIDSTFVRTGFKRLSTLEKLETLNLSNNYIETNIFRSLWEFTSLKILDLSYINGYKGYSPTHDVSEFPVLENLEVLVLKGCGYYGTLQIQGLEKASMLRKLKILDLGDNQFDEGLLSSLSTLTSLKTLDLRKNQLSGLFPSQELSNFSNLKRLDLSYNKFNMTPSLEDCKSLMRLKKLESVSLAYISFNKSIISCLSFLPSLNILDLRHNDFGSSFPMQELSSLRELKTLDLGECGFETLTINGTMSNLLHLNLDRNKFVLIDDIIKSLVSFPFLRFLSLEYSFSESRGRLFANEVPTFPYLEVLILSHNNLTGTLPIKALSSFHRLKVLDLSYNNFVGSIQSTTKLLSSILKAVSFTNNNGSLVDDELCELTNLIELDLSHNMLDGNMPQCFNRLSSLKLLDISSNQFAGILLSSLFINLTSLKYIDFSHNKFEGSFSFSTFSNHTKLEFVQFEMDGDKFEVETEDPIGLDLSCNKLEGEIPQELGMLTHILALNLSHNQLTGLIPMNLSNLAKIESLDLSSNRLIGNVPSELIKLTFLEVFNVSYNNLSGRLPELKSQFGTFTKESYKGNPLLCGPPLENMCTKTPPSQGSSIEEGTSKWYDMDKASFYGSSISTWFLFMLGFAAVLYINPYWRRRWLEFVEKCMYKSYYFVYDL</sequence>
<feature type="transmembrane region" description="Helical" evidence="10">
    <location>
        <begin position="752"/>
        <end position="773"/>
    </location>
</feature>
<dbReference type="Pfam" id="PF08263">
    <property type="entry name" value="LRRNT_2"/>
    <property type="match status" value="1"/>
</dbReference>
<dbReference type="GO" id="GO:0051707">
    <property type="term" value="P:response to other organism"/>
    <property type="evidence" value="ECO:0007669"/>
    <property type="project" value="UniProtKB-ARBA"/>
</dbReference>
<dbReference type="PANTHER" id="PTHR48062:SF21">
    <property type="entry name" value="RECEPTOR-LIKE PROTEIN 12"/>
    <property type="match status" value="1"/>
</dbReference>
<dbReference type="GO" id="GO:0005886">
    <property type="term" value="C:plasma membrane"/>
    <property type="evidence" value="ECO:0007669"/>
    <property type="project" value="UniProtKB-SubCell"/>
</dbReference>
<dbReference type="Pfam" id="PF13855">
    <property type="entry name" value="LRR_8"/>
    <property type="match status" value="1"/>
</dbReference>
<dbReference type="Pfam" id="PF23598">
    <property type="entry name" value="LRR_14"/>
    <property type="match status" value="1"/>
</dbReference>
<keyword evidence="14" id="KW-1185">Reference proteome</keyword>
<evidence type="ECO:0000259" key="11">
    <source>
        <dbReference type="Pfam" id="PF08263"/>
    </source>
</evidence>
<dbReference type="InterPro" id="IPR001611">
    <property type="entry name" value="Leu-rich_rpt"/>
</dbReference>
<dbReference type="Proteomes" id="UP001408789">
    <property type="component" value="Unassembled WGS sequence"/>
</dbReference>
<evidence type="ECO:0008006" key="15">
    <source>
        <dbReference type="Google" id="ProtNLM"/>
    </source>
</evidence>
<dbReference type="AlphaFoldDB" id="A0AAP0D8J6"/>
<evidence type="ECO:0000256" key="4">
    <source>
        <dbReference type="ARBA" id="ARBA00022692"/>
    </source>
</evidence>
<evidence type="ECO:0000313" key="14">
    <source>
        <dbReference type="Proteomes" id="UP001408789"/>
    </source>
</evidence>
<dbReference type="SMART" id="SM00365">
    <property type="entry name" value="LRR_SD22"/>
    <property type="match status" value="5"/>
</dbReference>
<evidence type="ECO:0000256" key="8">
    <source>
        <dbReference type="ARBA" id="ARBA00023136"/>
    </source>
</evidence>
<dbReference type="GO" id="GO:0006952">
    <property type="term" value="P:defense response"/>
    <property type="evidence" value="ECO:0007669"/>
    <property type="project" value="UniProtKB-ARBA"/>
</dbReference>
<dbReference type="InterPro" id="IPR032675">
    <property type="entry name" value="LRR_dom_sf"/>
</dbReference>
<keyword evidence="3" id="KW-0433">Leucine-rich repeat</keyword>
<dbReference type="Gene3D" id="3.80.10.10">
    <property type="entry name" value="Ribonuclease Inhibitor"/>
    <property type="match status" value="3"/>
</dbReference>